<dbReference type="Gene3D" id="3.60.20.10">
    <property type="entry name" value="Glutamine Phosphoribosylpyrophosphate, subunit 1, domain 1"/>
    <property type="match status" value="1"/>
</dbReference>
<dbReference type="PANTHER" id="PTHR39328:SF1">
    <property type="entry name" value="BLL2871 PROTEIN"/>
    <property type="match status" value="1"/>
</dbReference>
<dbReference type="EMBL" id="UINC01002313">
    <property type="protein sequence ID" value="SUZ95306.1"/>
    <property type="molecule type" value="Genomic_DNA"/>
</dbReference>
<name>A0A381RTV9_9ZZZZ</name>
<protein>
    <submittedName>
        <fullName evidence="1">Uncharacterized protein</fullName>
    </submittedName>
</protein>
<dbReference type="Pfam" id="PF14559">
    <property type="entry name" value="TPR_19"/>
    <property type="match status" value="1"/>
</dbReference>
<dbReference type="AlphaFoldDB" id="A0A381RTV9"/>
<sequence>MKRTLPLLLLAVLFALRGSAANAQSSAPIIEETGEEIIATFSIVARDPATEELGVAVQSRAFRAAAIVSYAKSGVGAIATQASANQSYGPRGLELLEQGLSPDAVVTRLTNADEGRDRRQLAVIDAQGRVSAYTGSQTSDWAGHIEGDNYSVQGNILVSEEVVQAMAQAFETAEGELAERLMAALDAGQAAGGDARGKQSGGILVVKPIGDSGRTTDRWIDVRVDDHPTPFLEIRRLMNMSVSRNKTRLATQLASEGRFPDAIAAQRKAIAMRPGNDQYLYGLARLHARAGNTANAIEVLSQAIVMNERWQEQARSESDFESISSDRQFRRLIGR</sequence>
<dbReference type="Gene3D" id="1.25.40.10">
    <property type="entry name" value="Tetratricopeptide repeat domain"/>
    <property type="match status" value="1"/>
</dbReference>
<evidence type="ECO:0000313" key="1">
    <source>
        <dbReference type="EMBL" id="SUZ95306.1"/>
    </source>
</evidence>
<dbReference type="SUPFAM" id="SSF48452">
    <property type="entry name" value="TPR-like"/>
    <property type="match status" value="1"/>
</dbReference>
<dbReference type="InterPro" id="IPR010430">
    <property type="entry name" value="DUF1028"/>
</dbReference>
<organism evidence="1">
    <name type="scientific">marine metagenome</name>
    <dbReference type="NCBI Taxonomy" id="408172"/>
    <lineage>
        <taxon>unclassified sequences</taxon>
        <taxon>metagenomes</taxon>
        <taxon>ecological metagenomes</taxon>
    </lineage>
</organism>
<dbReference type="NCBIfam" id="NF047558">
    <property type="entry name" value="TPR_END_plus"/>
    <property type="match status" value="1"/>
</dbReference>
<dbReference type="Pfam" id="PF06267">
    <property type="entry name" value="DUF1028"/>
    <property type="match status" value="1"/>
</dbReference>
<dbReference type="InterPro" id="IPR011990">
    <property type="entry name" value="TPR-like_helical_dom_sf"/>
</dbReference>
<dbReference type="SUPFAM" id="SSF56235">
    <property type="entry name" value="N-terminal nucleophile aminohydrolases (Ntn hydrolases)"/>
    <property type="match status" value="1"/>
</dbReference>
<dbReference type="InterPro" id="IPR029055">
    <property type="entry name" value="Ntn_hydrolases_N"/>
</dbReference>
<dbReference type="PANTHER" id="PTHR39328">
    <property type="entry name" value="BLL2871 PROTEIN"/>
    <property type="match status" value="1"/>
</dbReference>
<reference evidence="1" key="1">
    <citation type="submission" date="2018-05" db="EMBL/GenBank/DDBJ databases">
        <authorList>
            <person name="Lanie J.A."/>
            <person name="Ng W.-L."/>
            <person name="Kazmierczak K.M."/>
            <person name="Andrzejewski T.M."/>
            <person name="Davidsen T.M."/>
            <person name="Wayne K.J."/>
            <person name="Tettelin H."/>
            <person name="Glass J.I."/>
            <person name="Rusch D."/>
            <person name="Podicherti R."/>
            <person name="Tsui H.-C.T."/>
            <person name="Winkler M.E."/>
        </authorList>
    </citation>
    <scope>NUCLEOTIDE SEQUENCE</scope>
</reference>
<gene>
    <name evidence="1" type="ORF">METZ01_LOCUS48160</name>
</gene>
<accession>A0A381RTV9</accession>
<proteinExistence type="predicted"/>